<dbReference type="SUPFAM" id="SSF51735">
    <property type="entry name" value="NAD(P)-binding Rossmann-fold domains"/>
    <property type="match status" value="1"/>
</dbReference>
<feature type="domain" description="Gal80p-like C-terminal" evidence="2">
    <location>
        <begin position="144"/>
        <end position="292"/>
    </location>
</feature>
<dbReference type="PANTHER" id="PTHR43708:SF1">
    <property type="entry name" value="GALACTOSE_LACTOSE METABOLISM REGULATORY PROTEIN GAL80"/>
    <property type="match status" value="1"/>
</dbReference>
<dbReference type="FunCoup" id="A0A164ZNG5">
    <property type="interactions" value="326"/>
</dbReference>
<evidence type="ECO:0000313" key="4">
    <source>
        <dbReference type="Proteomes" id="UP000076632"/>
    </source>
</evidence>
<dbReference type="Gene3D" id="3.30.360.10">
    <property type="entry name" value="Dihydrodipicolinate Reductase, domain 2"/>
    <property type="match status" value="1"/>
</dbReference>
<dbReference type="InterPro" id="IPR051317">
    <property type="entry name" value="Gfo/Idh/MocA_oxidoreduct"/>
</dbReference>
<dbReference type="Proteomes" id="UP000076632">
    <property type="component" value="Unassembled WGS sequence"/>
</dbReference>
<feature type="domain" description="Gfo/Idh/MocA-like oxidoreductase N-terminal" evidence="1">
    <location>
        <begin position="22"/>
        <end position="137"/>
    </location>
</feature>
<dbReference type="STRING" id="1328760.A0A164ZNG5"/>
<evidence type="ECO:0000259" key="2">
    <source>
        <dbReference type="Pfam" id="PF22685"/>
    </source>
</evidence>
<dbReference type="InParanoid" id="A0A164ZNG5"/>
<dbReference type="Gene3D" id="3.40.50.720">
    <property type="entry name" value="NAD(P)-binding Rossmann-like Domain"/>
    <property type="match status" value="1"/>
</dbReference>
<dbReference type="GO" id="GO:0000166">
    <property type="term" value="F:nucleotide binding"/>
    <property type="evidence" value="ECO:0007669"/>
    <property type="project" value="InterPro"/>
</dbReference>
<accession>A0A164ZNG5</accession>
<dbReference type="Pfam" id="PF22685">
    <property type="entry name" value="Gal80p_C-like"/>
    <property type="match status" value="1"/>
</dbReference>
<dbReference type="SUPFAM" id="SSF55347">
    <property type="entry name" value="Glyceraldehyde-3-phosphate dehydrogenase-like, C-terminal domain"/>
    <property type="match status" value="1"/>
</dbReference>
<dbReference type="OrthoDB" id="64915at2759"/>
<dbReference type="EMBL" id="KV407466">
    <property type="protein sequence ID" value="KZF19309.1"/>
    <property type="molecule type" value="Genomic_DNA"/>
</dbReference>
<dbReference type="GeneID" id="28899646"/>
<reference evidence="3 4" key="1">
    <citation type="journal article" date="2016" name="Fungal Biol.">
        <title>The genome of Xylona heveae provides a window into fungal endophytism.</title>
        <authorList>
            <person name="Gazis R."/>
            <person name="Kuo A."/>
            <person name="Riley R."/>
            <person name="LaButti K."/>
            <person name="Lipzen A."/>
            <person name="Lin J."/>
            <person name="Amirebrahimi M."/>
            <person name="Hesse C.N."/>
            <person name="Spatafora J.W."/>
            <person name="Henrissat B."/>
            <person name="Hainaut M."/>
            <person name="Grigoriev I.V."/>
            <person name="Hibbett D.S."/>
        </authorList>
    </citation>
    <scope>NUCLEOTIDE SEQUENCE [LARGE SCALE GENOMIC DNA]</scope>
    <source>
        <strain evidence="3 4">TC161</strain>
    </source>
</reference>
<evidence type="ECO:0000259" key="1">
    <source>
        <dbReference type="Pfam" id="PF01408"/>
    </source>
</evidence>
<dbReference type="InterPro" id="IPR036291">
    <property type="entry name" value="NAD(P)-bd_dom_sf"/>
</dbReference>
<dbReference type="Pfam" id="PF01408">
    <property type="entry name" value="GFO_IDH_MocA"/>
    <property type="match status" value="1"/>
</dbReference>
<dbReference type="RefSeq" id="XP_018184864.1">
    <property type="nucleotide sequence ID" value="XM_018334509.1"/>
</dbReference>
<evidence type="ECO:0000313" key="3">
    <source>
        <dbReference type="EMBL" id="KZF19309.1"/>
    </source>
</evidence>
<keyword evidence="4" id="KW-1185">Reference proteome</keyword>
<sequence length="377" mass="41793">MSLIRVGLIGLSSSGAENPEEGASWAANAHLPFLKASPHFEIVALLNSSLDRAKKAITHYGLSPETRAYGDPQEFANDPAVDLVVCCVRVDRHLSTLRPSIEAGKTLYVEWPLDRNFAVAQEMAWLARKHNAKTIVGLQGSYAPVIRKMREVIGSGSIGRVLSSTLVGAAGYGGATQSKRIRYFLDHQIGGNMLSILGGHLLEYMSSVLGEWKSVSSTCAISWPVKDITDPDDDNKIIEQAVPNTVPDQILLHGFTDSNAFVTVRLHGCLGPPNTPQVDWRIQGENAWLRVTSSGPYINVGYPETKLELYDMESGEVKELVPEINDWNSLPLPAQNIADLYDACRKNHWYPDFDWALKRHEQIDQIWNQYKSSARDI</sequence>
<name>A0A164ZNG5_XYLHT</name>
<protein>
    <submittedName>
        <fullName evidence="3">Putative oxidoreductase</fullName>
    </submittedName>
</protein>
<dbReference type="AlphaFoldDB" id="A0A164ZNG5"/>
<proteinExistence type="predicted"/>
<dbReference type="PANTHER" id="PTHR43708">
    <property type="entry name" value="CONSERVED EXPRESSED OXIDOREDUCTASE (EUROFUNG)"/>
    <property type="match status" value="1"/>
</dbReference>
<dbReference type="OMA" id="HIFDSFQ"/>
<dbReference type="InterPro" id="IPR055080">
    <property type="entry name" value="Gal80p-like_C"/>
</dbReference>
<dbReference type="InterPro" id="IPR000683">
    <property type="entry name" value="Gfo/Idh/MocA-like_OxRdtase_N"/>
</dbReference>
<organism evidence="3 4">
    <name type="scientific">Xylona heveae (strain CBS 132557 / TC161)</name>
    <dbReference type="NCBI Taxonomy" id="1328760"/>
    <lineage>
        <taxon>Eukaryota</taxon>
        <taxon>Fungi</taxon>
        <taxon>Dikarya</taxon>
        <taxon>Ascomycota</taxon>
        <taxon>Pezizomycotina</taxon>
        <taxon>Xylonomycetes</taxon>
        <taxon>Xylonales</taxon>
        <taxon>Xylonaceae</taxon>
        <taxon>Xylona</taxon>
    </lineage>
</organism>
<gene>
    <name evidence="3" type="ORF">L228DRAFT_263654</name>
</gene>